<organism evidence="7 9">
    <name type="scientific">Ralstonia pickettii</name>
    <name type="common">Burkholderia pickettii</name>
    <dbReference type="NCBI Taxonomy" id="329"/>
    <lineage>
        <taxon>Bacteria</taxon>
        <taxon>Pseudomonadati</taxon>
        <taxon>Pseudomonadota</taxon>
        <taxon>Betaproteobacteria</taxon>
        <taxon>Burkholderiales</taxon>
        <taxon>Burkholderiaceae</taxon>
        <taxon>Ralstonia</taxon>
    </lineage>
</organism>
<reference evidence="6 8" key="2">
    <citation type="submission" date="2023-07" db="EMBL/GenBank/DDBJ databases">
        <authorList>
            <person name="Peeters C."/>
        </authorList>
    </citation>
    <scope>NUCLEOTIDE SEQUENCE [LARGE SCALE GENOMIC DNA]</scope>
    <source>
        <strain evidence="6 8">R-38712</strain>
    </source>
</reference>
<dbReference type="GO" id="GO:0043565">
    <property type="term" value="F:sequence-specific DNA binding"/>
    <property type="evidence" value="ECO:0007669"/>
    <property type="project" value="TreeGrafter"/>
</dbReference>
<dbReference type="PANTHER" id="PTHR30427:SF1">
    <property type="entry name" value="TRANSCRIPTIONAL ACTIVATOR PROTEIN LYSR"/>
    <property type="match status" value="1"/>
</dbReference>
<name>A0A9Q3LV00_RALPI</name>
<gene>
    <name evidence="7" type="ORF">DEE74_27275</name>
    <name evidence="6" type="ORF">R38712_05183</name>
</gene>
<evidence type="ECO:0000313" key="8">
    <source>
        <dbReference type="Proteomes" id="UP001189303"/>
    </source>
</evidence>
<dbReference type="InterPro" id="IPR000847">
    <property type="entry name" value="LysR_HTH_N"/>
</dbReference>
<dbReference type="SUPFAM" id="SSF53850">
    <property type="entry name" value="Periplasmic binding protein-like II"/>
    <property type="match status" value="1"/>
</dbReference>
<dbReference type="Proteomes" id="UP001199322">
    <property type="component" value="Unassembled WGS sequence"/>
</dbReference>
<comment type="caution">
    <text evidence="7">The sequence shown here is derived from an EMBL/GenBank/DDBJ whole genome shotgun (WGS) entry which is preliminary data.</text>
</comment>
<dbReference type="GeneID" id="34793041"/>
<dbReference type="InterPro" id="IPR037424">
    <property type="entry name" value="NocR_PBP2"/>
</dbReference>
<dbReference type="PROSITE" id="PS50931">
    <property type="entry name" value="HTH_LYSR"/>
    <property type="match status" value="1"/>
</dbReference>
<dbReference type="Pfam" id="PF00126">
    <property type="entry name" value="HTH_1"/>
    <property type="match status" value="1"/>
</dbReference>
<dbReference type="OrthoDB" id="8849678at2"/>
<evidence type="ECO:0000313" key="6">
    <source>
        <dbReference type="EMBL" id="CAJ0733155.1"/>
    </source>
</evidence>
<keyword evidence="4" id="KW-0804">Transcription</keyword>
<comment type="similarity">
    <text evidence="1">Belongs to the LysR transcriptional regulatory family.</text>
</comment>
<dbReference type="Gene3D" id="3.40.190.290">
    <property type="match status" value="1"/>
</dbReference>
<dbReference type="InterPro" id="IPR005119">
    <property type="entry name" value="LysR_subst-bd"/>
</dbReference>
<evidence type="ECO:0000313" key="9">
    <source>
        <dbReference type="Proteomes" id="UP001199322"/>
    </source>
</evidence>
<feature type="domain" description="HTH lysR-type" evidence="5">
    <location>
        <begin position="1"/>
        <end position="58"/>
    </location>
</feature>
<dbReference type="GO" id="GO:0003700">
    <property type="term" value="F:DNA-binding transcription factor activity"/>
    <property type="evidence" value="ECO:0007669"/>
    <property type="project" value="InterPro"/>
</dbReference>
<dbReference type="InterPro" id="IPR036388">
    <property type="entry name" value="WH-like_DNA-bd_sf"/>
</dbReference>
<dbReference type="PRINTS" id="PR00039">
    <property type="entry name" value="HTHLYSR"/>
</dbReference>
<reference evidence="7" key="1">
    <citation type="submission" date="2018-06" db="EMBL/GenBank/DDBJ databases">
        <authorList>
            <person name="O'Rourke A."/>
        </authorList>
    </citation>
    <scope>NUCLEOTIDE SEQUENCE</scope>
    <source>
        <strain evidence="7">132550021-3</strain>
    </source>
</reference>
<dbReference type="Proteomes" id="UP001189303">
    <property type="component" value="Unassembled WGS sequence"/>
</dbReference>
<keyword evidence="8" id="KW-1185">Reference proteome</keyword>
<sequence>MNHRQIEAFRAIMLTGTTARAAQYMHTSQPAVSRLLAQLEASLQMRLFERERSRLRATPEAKLWFAEIERAYAGLDHLQQYATQLRSGSGGSIAVACLPALGLGLMPRIIAALRKDFPDVLVRFEIGSSVQVRDQVARGQCDIGFAADEVELEGLTATPIVTTNAVVAMPVNHPLARQRRVKLSDLCDHPFIALSRRDTTRRQLDELLAVDGRTLRLACETPYSITVASLAKNGVGIGLVNPLALSELDARGAAFRPLDKKIRFRTLALQAASVPLSLPAQAFMAHARRILAAAAKEAGS</sequence>
<evidence type="ECO:0000256" key="4">
    <source>
        <dbReference type="ARBA" id="ARBA00023163"/>
    </source>
</evidence>
<dbReference type="SUPFAM" id="SSF46785">
    <property type="entry name" value="Winged helix' DNA-binding domain"/>
    <property type="match status" value="1"/>
</dbReference>
<proteinExistence type="inferred from homology"/>
<evidence type="ECO:0000256" key="1">
    <source>
        <dbReference type="ARBA" id="ARBA00009437"/>
    </source>
</evidence>
<dbReference type="RefSeq" id="WP_012755716.1">
    <property type="nucleotide sequence ID" value="NZ_CATWFT010000033.1"/>
</dbReference>
<evidence type="ECO:0000256" key="3">
    <source>
        <dbReference type="ARBA" id="ARBA00023125"/>
    </source>
</evidence>
<dbReference type="EMBL" id="CATWFT010000033">
    <property type="protein sequence ID" value="CAJ0733155.1"/>
    <property type="molecule type" value="Genomic_DNA"/>
</dbReference>
<protein>
    <submittedName>
        <fullName evidence="7">LysR family transcriptional regulator</fullName>
    </submittedName>
</protein>
<dbReference type="GO" id="GO:0010628">
    <property type="term" value="P:positive regulation of gene expression"/>
    <property type="evidence" value="ECO:0007669"/>
    <property type="project" value="TreeGrafter"/>
</dbReference>
<dbReference type="PANTHER" id="PTHR30427">
    <property type="entry name" value="TRANSCRIPTIONAL ACTIVATOR PROTEIN LYSR"/>
    <property type="match status" value="1"/>
</dbReference>
<keyword evidence="3" id="KW-0238">DNA-binding</keyword>
<accession>A0A9Q3LV00</accession>
<evidence type="ECO:0000259" key="5">
    <source>
        <dbReference type="PROSITE" id="PS50931"/>
    </source>
</evidence>
<dbReference type="InterPro" id="IPR036390">
    <property type="entry name" value="WH_DNA-bd_sf"/>
</dbReference>
<dbReference type="EMBL" id="QGBI01000048">
    <property type="protein sequence ID" value="MBX3893572.1"/>
    <property type="molecule type" value="Genomic_DNA"/>
</dbReference>
<evidence type="ECO:0000313" key="7">
    <source>
        <dbReference type="EMBL" id="MBX3893572.1"/>
    </source>
</evidence>
<dbReference type="Gene3D" id="1.10.10.10">
    <property type="entry name" value="Winged helix-like DNA-binding domain superfamily/Winged helix DNA-binding domain"/>
    <property type="match status" value="1"/>
</dbReference>
<dbReference type="AlphaFoldDB" id="A0A9Q3LV00"/>
<dbReference type="CDD" id="cd08415">
    <property type="entry name" value="PBP2_LysR_opines_like"/>
    <property type="match status" value="1"/>
</dbReference>
<evidence type="ECO:0000256" key="2">
    <source>
        <dbReference type="ARBA" id="ARBA00023015"/>
    </source>
</evidence>
<keyword evidence="2" id="KW-0805">Transcription regulation</keyword>
<dbReference type="Pfam" id="PF03466">
    <property type="entry name" value="LysR_substrate"/>
    <property type="match status" value="1"/>
</dbReference>